<evidence type="ECO:0000313" key="1">
    <source>
        <dbReference type="EMBL" id="MBA0817585.1"/>
    </source>
</evidence>
<sequence length="42" mass="5255">MYPLKKFTRFDFGTSEYKEKSRRLRLKYLWVGHLPQSTRPHR</sequence>
<dbReference type="OrthoDB" id="989752at2759"/>
<dbReference type="AlphaFoldDB" id="A0A7J9I8X4"/>
<name>A0A7J9I8X4_9ROSI</name>
<comment type="caution">
    <text evidence="1">The sequence shown here is derived from an EMBL/GenBank/DDBJ whole genome shotgun (WGS) entry which is preliminary data.</text>
</comment>
<keyword evidence="2" id="KW-1185">Reference proteome</keyword>
<proteinExistence type="predicted"/>
<reference evidence="1 2" key="1">
    <citation type="journal article" date="2019" name="Genome Biol. Evol.">
        <title>Insights into the evolution of the New World diploid cottons (Gossypium, subgenus Houzingenia) based on genome sequencing.</title>
        <authorList>
            <person name="Grover C.E."/>
            <person name="Arick M.A. 2nd"/>
            <person name="Thrash A."/>
            <person name="Conover J.L."/>
            <person name="Sanders W.S."/>
            <person name="Peterson D.G."/>
            <person name="Frelichowski J.E."/>
            <person name="Scheffler J.A."/>
            <person name="Scheffler B.E."/>
            <person name="Wendel J.F."/>
        </authorList>
    </citation>
    <scope>NUCLEOTIDE SEQUENCE [LARGE SCALE GENOMIC DNA]</scope>
    <source>
        <strain evidence="1">0</strain>
        <tissue evidence="1">Leaf</tissue>
    </source>
</reference>
<organism evidence="1 2">
    <name type="scientific">Gossypium harknessii</name>
    <dbReference type="NCBI Taxonomy" id="34285"/>
    <lineage>
        <taxon>Eukaryota</taxon>
        <taxon>Viridiplantae</taxon>
        <taxon>Streptophyta</taxon>
        <taxon>Embryophyta</taxon>
        <taxon>Tracheophyta</taxon>
        <taxon>Spermatophyta</taxon>
        <taxon>Magnoliopsida</taxon>
        <taxon>eudicotyledons</taxon>
        <taxon>Gunneridae</taxon>
        <taxon>Pentapetalae</taxon>
        <taxon>rosids</taxon>
        <taxon>malvids</taxon>
        <taxon>Malvales</taxon>
        <taxon>Malvaceae</taxon>
        <taxon>Malvoideae</taxon>
        <taxon>Gossypium</taxon>
    </lineage>
</organism>
<dbReference type="Proteomes" id="UP000593560">
    <property type="component" value="Unassembled WGS sequence"/>
</dbReference>
<evidence type="ECO:0000313" key="2">
    <source>
        <dbReference type="Proteomes" id="UP000593560"/>
    </source>
</evidence>
<protein>
    <submittedName>
        <fullName evidence="1">Uncharacterized protein</fullName>
    </submittedName>
</protein>
<dbReference type="EMBL" id="JABFAD010053778">
    <property type="protein sequence ID" value="MBA0817585.1"/>
    <property type="molecule type" value="Genomic_DNA"/>
</dbReference>
<gene>
    <name evidence="1" type="ORF">Gohar_021198</name>
</gene>
<accession>A0A7J9I8X4</accession>